<sequence>MSSLTPIVVVSAVQVGLFGVVLPLLMLGPILLTATRPTPQQLTFAVLMLIPVMLIGSGFMAWWASRWIASAGAPSPTLVGISTIAAVCIGLIAPLKTYKGAGPFWLKPVLGLLSGVLTGAVMVAVMEAGLSALAAAGAGLLVLMALVAVFRLVSKPLSERRRRGQIETAVRRFQGQLVDLEDGAWTLLQARGDANTLALNYSGSIEGKKNAVGVVLKRDMEWVPQAKENEAAVFELAQSPSGTPTEAVLHQKRLGAPASVTLRIPGTTVMAVRETVPDTISWGEFMPKFKLVEVDQLLDRQVRQESGSGGNGGEDEKRPESETP</sequence>
<dbReference type="Proteomes" id="UP001595823">
    <property type="component" value="Unassembled WGS sequence"/>
</dbReference>
<organism evidence="3 4">
    <name type="scientific">Salininema proteolyticum</name>
    <dbReference type="NCBI Taxonomy" id="1607685"/>
    <lineage>
        <taxon>Bacteria</taxon>
        <taxon>Bacillati</taxon>
        <taxon>Actinomycetota</taxon>
        <taxon>Actinomycetes</taxon>
        <taxon>Glycomycetales</taxon>
        <taxon>Glycomycetaceae</taxon>
        <taxon>Salininema</taxon>
    </lineage>
</organism>
<keyword evidence="2" id="KW-0472">Membrane</keyword>
<feature type="region of interest" description="Disordered" evidence="1">
    <location>
        <begin position="300"/>
        <end position="324"/>
    </location>
</feature>
<keyword evidence="4" id="KW-1185">Reference proteome</keyword>
<feature type="transmembrane region" description="Helical" evidence="2">
    <location>
        <begin position="6"/>
        <end position="32"/>
    </location>
</feature>
<evidence type="ECO:0000313" key="4">
    <source>
        <dbReference type="Proteomes" id="UP001595823"/>
    </source>
</evidence>
<evidence type="ECO:0000256" key="1">
    <source>
        <dbReference type="SAM" id="MobiDB-lite"/>
    </source>
</evidence>
<evidence type="ECO:0000313" key="3">
    <source>
        <dbReference type="EMBL" id="MFC4336792.1"/>
    </source>
</evidence>
<feature type="transmembrane region" description="Helical" evidence="2">
    <location>
        <begin position="76"/>
        <end position="93"/>
    </location>
</feature>
<comment type="caution">
    <text evidence="3">The sequence shown here is derived from an EMBL/GenBank/DDBJ whole genome shotgun (WGS) entry which is preliminary data.</text>
</comment>
<feature type="transmembrane region" description="Helical" evidence="2">
    <location>
        <begin position="132"/>
        <end position="153"/>
    </location>
</feature>
<keyword evidence="2" id="KW-0812">Transmembrane</keyword>
<proteinExistence type="predicted"/>
<protein>
    <submittedName>
        <fullName evidence="3">Uncharacterized protein</fullName>
    </submittedName>
</protein>
<name>A0ABV8U1C1_9ACTN</name>
<dbReference type="EMBL" id="JBHSDK010000021">
    <property type="protein sequence ID" value="MFC4336792.1"/>
    <property type="molecule type" value="Genomic_DNA"/>
</dbReference>
<gene>
    <name evidence="3" type="ORF">ACFPET_16445</name>
</gene>
<feature type="transmembrane region" description="Helical" evidence="2">
    <location>
        <begin position="105"/>
        <end position="126"/>
    </location>
</feature>
<feature type="transmembrane region" description="Helical" evidence="2">
    <location>
        <begin position="44"/>
        <end position="64"/>
    </location>
</feature>
<reference evidence="4" key="1">
    <citation type="journal article" date="2019" name="Int. J. Syst. Evol. Microbiol.">
        <title>The Global Catalogue of Microorganisms (GCM) 10K type strain sequencing project: providing services to taxonomists for standard genome sequencing and annotation.</title>
        <authorList>
            <consortium name="The Broad Institute Genomics Platform"/>
            <consortium name="The Broad Institute Genome Sequencing Center for Infectious Disease"/>
            <person name="Wu L."/>
            <person name="Ma J."/>
        </authorList>
    </citation>
    <scope>NUCLEOTIDE SEQUENCE [LARGE SCALE GENOMIC DNA]</scope>
    <source>
        <strain evidence="4">IBRC-M 10908</strain>
    </source>
</reference>
<dbReference type="RefSeq" id="WP_380623054.1">
    <property type="nucleotide sequence ID" value="NZ_JBHSDK010000021.1"/>
</dbReference>
<feature type="compositionally biased region" description="Basic and acidic residues" evidence="1">
    <location>
        <begin position="314"/>
        <end position="324"/>
    </location>
</feature>
<keyword evidence="2" id="KW-1133">Transmembrane helix</keyword>
<accession>A0ABV8U1C1</accession>
<evidence type="ECO:0000256" key="2">
    <source>
        <dbReference type="SAM" id="Phobius"/>
    </source>
</evidence>